<name>A0AAD8KFA7_TARER</name>
<reference evidence="3" key="1">
    <citation type="journal article" date="2023" name="bioRxiv">
        <title>Improved chromosome-level genome assembly for marigold (Tagetes erecta).</title>
        <authorList>
            <person name="Jiang F."/>
            <person name="Yuan L."/>
            <person name="Wang S."/>
            <person name="Wang H."/>
            <person name="Xu D."/>
            <person name="Wang A."/>
            <person name="Fan W."/>
        </authorList>
    </citation>
    <scope>NUCLEOTIDE SEQUENCE</scope>
    <source>
        <strain evidence="3">WSJ</strain>
        <tissue evidence="3">Leaf</tissue>
    </source>
</reference>
<dbReference type="Pfam" id="PF13963">
    <property type="entry name" value="Transpos_assoc"/>
    <property type="match status" value="1"/>
</dbReference>
<gene>
    <name evidence="3" type="ORF">QVD17_24113</name>
</gene>
<dbReference type="InterPro" id="IPR029480">
    <property type="entry name" value="Transpos_assoc"/>
</dbReference>
<dbReference type="AlphaFoldDB" id="A0AAD8KFA7"/>
<evidence type="ECO:0000313" key="3">
    <source>
        <dbReference type="EMBL" id="KAK1421629.1"/>
    </source>
</evidence>
<organism evidence="3 4">
    <name type="scientific">Tagetes erecta</name>
    <name type="common">African marigold</name>
    <dbReference type="NCBI Taxonomy" id="13708"/>
    <lineage>
        <taxon>Eukaryota</taxon>
        <taxon>Viridiplantae</taxon>
        <taxon>Streptophyta</taxon>
        <taxon>Embryophyta</taxon>
        <taxon>Tracheophyta</taxon>
        <taxon>Spermatophyta</taxon>
        <taxon>Magnoliopsida</taxon>
        <taxon>eudicotyledons</taxon>
        <taxon>Gunneridae</taxon>
        <taxon>Pentapetalae</taxon>
        <taxon>asterids</taxon>
        <taxon>campanulids</taxon>
        <taxon>Asterales</taxon>
        <taxon>Asteraceae</taxon>
        <taxon>Asteroideae</taxon>
        <taxon>Heliantheae alliance</taxon>
        <taxon>Tageteae</taxon>
        <taxon>Tagetes</taxon>
    </lineage>
</organism>
<dbReference type="Proteomes" id="UP001229421">
    <property type="component" value="Unassembled WGS sequence"/>
</dbReference>
<evidence type="ECO:0000313" key="4">
    <source>
        <dbReference type="Proteomes" id="UP001229421"/>
    </source>
</evidence>
<dbReference type="EMBL" id="JAUHHV010000006">
    <property type="protein sequence ID" value="KAK1421629.1"/>
    <property type="molecule type" value="Genomic_DNA"/>
</dbReference>
<sequence>MEWFTDRQWMKKRTNSDGYYNMKYCENVNLFLDFAYSNEITVDRRVTKRGRTVYEIKCPCFKCQNVFYSSRENVHKHLLKNGFMDNYTTWHAHGETSIHEVQQMKDKIVRLEEEKETERLEKEKERAEKLAMMEQIEENTVTNVQMKQQIEFLLKNIPKNSYAN</sequence>
<evidence type="ECO:0000259" key="2">
    <source>
        <dbReference type="Pfam" id="PF13963"/>
    </source>
</evidence>
<proteinExistence type="predicted"/>
<keyword evidence="4" id="KW-1185">Reference proteome</keyword>
<comment type="caution">
    <text evidence="3">The sequence shown here is derived from an EMBL/GenBank/DDBJ whole genome shotgun (WGS) entry which is preliminary data.</text>
</comment>
<feature type="coiled-coil region" evidence="1">
    <location>
        <begin position="101"/>
        <end position="139"/>
    </location>
</feature>
<accession>A0AAD8KFA7</accession>
<feature type="domain" description="Transposase-associated" evidence="2">
    <location>
        <begin position="7"/>
        <end position="95"/>
    </location>
</feature>
<protein>
    <recommendedName>
        <fullName evidence="2">Transposase-associated domain-containing protein</fullName>
    </recommendedName>
</protein>
<keyword evidence="1" id="KW-0175">Coiled coil</keyword>
<evidence type="ECO:0000256" key="1">
    <source>
        <dbReference type="SAM" id="Coils"/>
    </source>
</evidence>